<name>A0AAV5JA79_9ROSI</name>
<dbReference type="InterPro" id="IPR000504">
    <property type="entry name" value="RRM_dom"/>
</dbReference>
<dbReference type="Gene3D" id="3.30.70.330">
    <property type="match status" value="1"/>
</dbReference>
<dbReference type="InterPro" id="IPR048289">
    <property type="entry name" value="RRM2_NsCP33-like"/>
</dbReference>
<organism evidence="5 6">
    <name type="scientific">Rubroshorea leprosula</name>
    <dbReference type="NCBI Taxonomy" id="152421"/>
    <lineage>
        <taxon>Eukaryota</taxon>
        <taxon>Viridiplantae</taxon>
        <taxon>Streptophyta</taxon>
        <taxon>Embryophyta</taxon>
        <taxon>Tracheophyta</taxon>
        <taxon>Spermatophyta</taxon>
        <taxon>Magnoliopsida</taxon>
        <taxon>eudicotyledons</taxon>
        <taxon>Gunneridae</taxon>
        <taxon>Pentapetalae</taxon>
        <taxon>rosids</taxon>
        <taxon>malvids</taxon>
        <taxon>Malvales</taxon>
        <taxon>Dipterocarpaceae</taxon>
        <taxon>Rubroshorea</taxon>
    </lineage>
</organism>
<dbReference type="InterPro" id="IPR035979">
    <property type="entry name" value="RBD_domain_sf"/>
</dbReference>
<dbReference type="InterPro" id="IPR052462">
    <property type="entry name" value="SLIRP/GR-RBP-like"/>
</dbReference>
<sequence length="254" mass="26488">MAFFSKVGSILRQTASKQIINAEWSTSTPKASIFQAIRCFSSMSSSKLFIGGLSYSTDDYQLREAFSKYGEVMDARVIVDRETGRSRGFGFITFSSNEEASSAIQALDGQVLHGRNIRVNYANERPPRNFGGGGYNPGYGAPAGGYGSNYGGNFGGGNYGPPSGSYGGNAGYGANTFGSQGNAYGDVAGGVSNNYAGTGEGSGLGGADFGFGKDNQFDSTGNVENADAAGGYGQNDAVDGNFRDEDDDDLMKRA</sequence>
<dbReference type="CDD" id="cd21608">
    <property type="entry name" value="RRM2_NsCP33_like"/>
    <property type="match status" value="1"/>
</dbReference>
<reference evidence="5 6" key="1">
    <citation type="journal article" date="2021" name="Commun. Biol.">
        <title>The genome of Shorea leprosula (Dipterocarpaceae) highlights the ecological relevance of drought in aseasonal tropical rainforests.</title>
        <authorList>
            <person name="Ng K.K.S."/>
            <person name="Kobayashi M.J."/>
            <person name="Fawcett J.A."/>
            <person name="Hatakeyama M."/>
            <person name="Paape T."/>
            <person name="Ng C.H."/>
            <person name="Ang C.C."/>
            <person name="Tnah L.H."/>
            <person name="Lee C.T."/>
            <person name="Nishiyama T."/>
            <person name="Sese J."/>
            <person name="O'Brien M.J."/>
            <person name="Copetti D."/>
            <person name="Mohd Noor M.I."/>
            <person name="Ong R.C."/>
            <person name="Putra M."/>
            <person name="Sireger I.Z."/>
            <person name="Indrioko S."/>
            <person name="Kosugi Y."/>
            <person name="Izuno A."/>
            <person name="Isagi Y."/>
            <person name="Lee S.L."/>
            <person name="Shimizu K.K."/>
        </authorList>
    </citation>
    <scope>NUCLEOTIDE SEQUENCE [LARGE SCALE GENOMIC DNA]</scope>
    <source>
        <strain evidence="5">214</strain>
    </source>
</reference>
<evidence type="ECO:0000259" key="4">
    <source>
        <dbReference type="PROSITE" id="PS50102"/>
    </source>
</evidence>
<dbReference type="PROSITE" id="PS50102">
    <property type="entry name" value="RRM"/>
    <property type="match status" value="1"/>
</dbReference>
<protein>
    <recommendedName>
        <fullName evidence="4">RRM domain-containing protein</fullName>
    </recommendedName>
</protein>
<feature type="domain" description="RRM" evidence="4">
    <location>
        <begin position="46"/>
        <end position="124"/>
    </location>
</feature>
<dbReference type="Pfam" id="PF00076">
    <property type="entry name" value="RRM_1"/>
    <property type="match status" value="1"/>
</dbReference>
<feature type="region of interest" description="Disordered" evidence="3">
    <location>
        <begin position="214"/>
        <end position="254"/>
    </location>
</feature>
<feature type="compositionally biased region" description="Acidic residues" evidence="3">
    <location>
        <begin position="244"/>
        <end position="254"/>
    </location>
</feature>
<dbReference type="SMART" id="SM00360">
    <property type="entry name" value="RRM"/>
    <property type="match status" value="1"/>
</dbReference>
<evidence type="ECO:0000313" key="5">
    <source>
        <dbReference type="EMBL" id="GKV09636.1"/>
    </source>
</evidence>
<evidence type="ECO:0000313" key="6">
    <source>
        <dbReference type="Proteomes" id="UP001054252"/>
    </source>
</evidence>
<evidence type="ECO:0000256" key="2">
    <source>
        <dbReference type="PROSITE-ProRule" id="PRU00176"/>
    </source>
</evidence>
<dbReference type="SUPFAM" id="SSF54928">
    <property type="entry name" value="RNA-binding domain, RBD"/>
    <property type="match status" value="1"/>
</dbReference>
<keyword evidence="6" id="KW-1185">Reference proteome</keyword>
<dbReference type="PANTHER" id="PTHR48027">
    <property type="entry name" value="HETEROGENEOUS NUCLEAR RIBONUCLEOPROTEIN 87F-RELATED"/>
    <property type="match status" value="1"/>
</dbReference>
<proteinExistence type="predicted"/>
<dbReference type="GO" id="GO:0003723">
    <property type="term" value="F:RNA binding"/>
    <property type="evidence" value="ECO:0007669"/>
    <property type="project" value="UniProtKB-UniRule"/>
</dbReference>
<gene>
    <name evidence="5" type="ORF">SLEP1_g21107</name>
</gene>
<comment type="caution">
    <text evidence="5">The sequence shown here is derived from an EMBL/GenBank/DDBJ whole genome shotgun (WGS) entry which is preliminary data.</text>
</comment>
<dbReference type="EMBL" id="BPVZ01000031">
    <property type="protein sequence ID" value="GKV09636.1"/>
    <property type="molecule type" value="Genomic_DNA"/>
</dbReference>
<evidence type="ECO:0000256" key="3">
    <source>
        <dbReference type="SAM" id="MobiDB-lite"/>
    </source>
</evidence>
<accession>A0AAV5JA79</accession>
<dbReference type="Proteomes" id="UP001054252">
    <property type="component" value="Unassembled WGS sequence"/>
</dbReference>
<dbReference type="InterPro" id="IPR012677">
    <property type="entry name" value="Nucleotide-bd_a/b_plait_sf"/>
</dbReference>
<dbReference type="GO" id="GO:0016070">
    <property type="term" value="P:RNA metabolic process"/>
    <property type="evidence" value="ECO:0007669"/>
    <property type="project" value="UniProtKB-ARBA"/>
</dbReference>
<keyword evidence="1 2" id="KW-0694">RNA-binding</keyword>
<dbReference type="AlphaFoldDB" id="A0AAV5JA79"/>
<evidence type="ECO:0000256" key="1">
    <source>
        <dbReference type="ARBA" id="ARBA00022884"/>
    </source>
</evidence>